<feature type="compositionally biased region" description="Polar residues" evidence="1">
    <location>
        <begin position="373"/>
        <end position="386"/>
    </location>
</feature>
<evidence type="ECO:0000313" key="2">
    <source>
        <dbReference type="EMBL" id="KAK6333365.1"/>
    </source>
</evidence>
<organism evidence="2 3">
    <name type="scientific">Orbilia javanica</name>
    <dbReference type="NCBI Taxonomy" id="47235"/>
    <lineage>
        <taxon>Eukaryota</taxon>
        <taxon>Fungi</taxon>
        <taxon>Dikarya</taxon>
        <taxon>Ascomycota</taxon>
        <taxon>Pezizomycotina</taxon>
        <taxon>Orbiliomycetes</taxon>
        <taxon>Orbiliales</taxon>
        <taxon>Orbiliaceae</taxon>
        <taxon>Orbilia</taxon>
    </lineage>
</organism>
<proteinExistence type="predicted"/>
<keyword evidence="3" id="KW-1185">Reference proteome</keyword>
<name>A0AAN8MVW5_9PEZI</name>
<accession>A0AAN8MVW5</accession>
<dbReference type="AlphaFoldDB" id="A0AAN8MVW5"/>
<sequence>MPSTTSTTPTFGYSSLGSKSAPVYKPVYKLVTFEDLTEFPTLAQRRKSAGNQPITFSSWQDHHTTEQWVDKARVDREMEEWPVASGAGYIKTFMGMGKTRREILDKYLKKLNEEDTSTDMIGAWESEYLYPGEPVLNKKTGEKVRSATTFWVIVKREKRVPEPLNIKIQGGSSSEKGSEKLKGSSGTPKGVLKDDKKSSHSSKDSDSNVLIQELLDAVTRLNTKDNHPDMQAQLQQAMFMMTRLAQKLEYQAPVSITMPAQIPAQYQPVPVFQIQDQKLPTYTRSALPPPPYNQFLPEDPQLQRMNPNIQPNMQPNIQPNMQPGMQPGMQPNMQPTLTTNIQQGMFPLKLHYDNSNRARQNFDGNGGYPFNPHLNSVEPQNYPQRGTLSRRTSSSSLNSHFMGSQSEMMPTRQYEGGRGGNMADQDMQPHSLQMIPSHQNNQRLRNRSRPPQQRPMEPSWQHDSSSSSGGSDEEYRVSRSDGREDSVYNLGHLRNRSRSSTRGGEVDLSPGNRGRRNSVSFSERNGMMSNHGRMMGLNNGYEDDDSGSDDDMHGRRMMMHGMSINRREAKTPGPNYCR</sequence>
<evidence type="ECO:0000313" key="3">
    <source>
        <dbReference type="Proteomes" id="UP001313282"/>
    </source>
</evidence>
<feature type="compositionally biased region" description="Basic and acidic residues" evidence="1">
    <location>
        <begin position="473"/>
        <end position="486"/>
    </location>
</feature>
<feature type="region of interest" description="Disordered" evidence="1">
    <location>
        <begin position="164"/>
        <end position="207"/>
    </location>
</feature>
<dbReference type="EMBL" id="JAVHNR010000009">
    <property type="protein sequence ID" value="KAK6333365.1"/>
    <property type="molecule type" value="Genomic_DNA"/>
</dbReference>
<feature type="compositionally biased region" description="Basic and acidic residues" evidence="1">
    <location>
        <begin position="191"/>
        <end position="206"/>
    </location>
</feature>
<dbReference type="Proteomes" id="UP001313282">
    <property type="component" value="Unassembled WGS sequence"/>
</dbReference>
<feature type="compositionally biased region" description="Polar residues" evidence="1">
    <location>
        <begin position="398"/>
        <end position="408"/>
    </location>
</feature>
<feature type="region of interest" description="Disordered" evidence="1">
    <location>
        <begin position="356"/>
        <end position="553"/>
    </location>
</feature>
<feature type="compositionally biased region" description="Low complexity" evidence="1">
    <location>
        <begin position="387"/>
        <end position="397"/>
    </location>
</feature>
<evidence type="ECO:0000256" key="1">
    <source>
        <dbReference type="SAM" id="MobiDB-lite"/>
    </source>
</evidence>
<protein>
    <submittedName>
        <fullName evidence="2">Uncharacterized protein</fullName>
    </submittedName>
</protein>
<gene>
    <name evidence="2" type="ORF">TWF718_011179</name>
</gene>
<comment type="caution">
    <text evidence="2">The sequence shown here is derived from an EMBL/GenBank/DDBJ whole genome shotgun (WGS) entry which is preliminary data.</text>
</comment>
<feature type="compositionally biased region" description="Polar residues" evidence="1">
    <location>
        <begin position="428"/>
        <end position="443"/>
    </location>
</feature>
<reference evidence="2 3" key="1">
    <citation type="submission" date="2019-10" db="EMBL/GenBank/DDBJ databases">
        <authorList>
            <person name="Palmer J.M."/>
        </authorList>
    </citation>
    <scope>NUCLEOTIDE SEQUENCE [LARGE SCALE GENOMIC DNA]</scope>
    <source>
        <strain evidence="2 3">TWF718</strain>
    </source>
</reference>